<accession>J3P1X3</accession>
<dbReference type="EnsemblFungi" id="EJT73665">
    <property type="protein sequence ID" value="EJT73665"/>
    <property type="gene ID" value="GGTG_07521"/>
</dbReference>
<reference evidence="2" key="2">
    <citation type="submission" date="2010-07" db="EMBL/GenBank/DDBJ databases">
        <authorList>
            <consortium name="The Broad Institute Genome Sequencing Platform"/>
            <consortium name="Broad Institute Genome Sequencing Center for Infectious Disease"/>
            <person name="Ma L.-J."/>
            <person name="Dead R."/>
            <person name="Young S."/>
            <person name="Zeng Q."/>
            <person name="Koehrsen M."/>
            <person name="Alvarado L."/>
            <person name="Berlin A."/>
            <person name="Chapman S.B."/>
            <person name="Chen Z."/>
            <person name="Freedman E."/>
            <person name="Gellesch M."/>
            <person name="Goldberg J."/>
            <person name="Griggs A."/>
            <person name="Gujja S."/>
            <person name="Heilman E.R."/>
            <person name="Heiman D."/>
            <person name="Hepburn T."/>
            <person name="Howarth C."/>
            <person name="Jen D."/>
            <person name="Larson L."/>
            <person name="Mehta T."/>
            <person name="Neiman D."/>
            <person name="Pearson M."/>
            <person name="Roberts A."/>
            <person name="Saif S."/>
            <person name="Shea T."/>
            <person name="Shenoy N."/>
            <person name="Sisk P."/>
            <person name="Stolte C."/>
            <person name="Sykes S."/>
            <person name="Walk T."/>
            <person name="White J."/>
            <person name="Yandava C."/>
            <person name="Haas B."/>
            <person name="Nusbaum C."/>
            <person name="Birren B."/>
        </authorList>
    </citation>
    <scope>NUCLEOTIDE SEQUENCE</scope>
    <source>
        <strain evidence="2">R3-111a-1</strain>
    </source>
</reference>
<keyword evidence="4" id="KW-1185">Reference proteome</keyword>
<dbReference type="EMBL" id="GL385398">
    <property type="protein sequence ID" value="EJT73665.1"/>
    <property type="molecule type" value="Genomic_DNA"/>
</dbReference>
<evidence type="ECO:0000313" key="2">
    <source>
        <dbReference type="EMBL" id="EJT73665.1"/>
    </source>
</evidence>
<evidence type="ECO:0000313" key="4">
    <source>
        <dbReference type="Proteomes" id="UP000006039"/>
    </source>
</evidence>
<dbReference type="VEuPathDB" id="FungiDB:GGTG_07521"/>
<gene>
    <name evidence="3" type="primary">20347979</name>
    <name evidence="2" type="ORF">GGTG_07521</name>
</gene>
<dbReference type="HOGENOM" id="CLU_2885915_0_0_1"/>
<evidence type="ECO:0000313" key="3">
    <source>
        <dbReference type="EnsemblFungi" id="EJT73665"/>
    </source>
</evidence>
<sequence>MGSLREGVYQKKAVYSRAGGSGAASCPCLPLGAKSWDSSSLPETEGQTNRPGIDSSSRSLSGG</sequence>
<reference evidence="4" key="1">
    <citation type="submission" date="2010-07" db="EMBL/GenBank/DDBJ databases">
        <title>The genome sequence of Gaeumannomyces graminis var. tritici strain R3-111a-1.</title>
        <authorList>
            <consortium name="The Broad Institute Genome Sequencing Platform"/>
            <person name="Ma L.-J."/>
            <person name="Dead R."/>
            <person name="Young S."/>
            <person name="Zeng Q."/>
            <person name="Koehrsen M."/>
            <person name="Alvarado L."/>
            <person name="Berlin A."/>
            <person name="Chapman S.B."/>
            <person name="Chen Z."/>
            <person name="Freedman E."/>
            <person name="Gellesch M."/>
            <person name="Goldberg J."/>
            <person name="Griggs A."/>
            <person name="Gujja S."/>
            <person name="Heilman E.R."/>
            <person name="Heiman D."/>
            <person name="Hepburn T."/>
            <person name="Howarth C."/>
            <person name="Jen D."/>
            <person name="Larson L."/>
            <person name="Mehta T."/>
            <person name="Neiman D."/>
            <person name="Pearson M."/>
            <person name="Roberts A."/>
            <person name="Saif S."/>
            <person name="Shea T."/>
            <person name="Shenoy N."/>
            <person name="Sisk P."/>
            <person name="Stolte C."/>
            <person name="Sykes S."/>
            <person name="Walk T."/>
            <person name="White J."/>
            <person name="Yandava C."/>
            <person name="Haas B."/>
            <person name="Nusbaum C."/>
            <person name="Birren B."/>
        </authorList>
    </citation>
    <scope>NUCLEOTIDE SEQUENCE [LARGE SCALE GENOMIC DNA]</scope>
    <source>
        <strain evidence="4">R3-111a-1</strain>
    </source>
</reference>
<dbReference type="GeneID" id="20347979"/>
<reference evidence="3" key="4">
    <citation type="journal article" date="2015" name="G3 (Bethesda)">
        <title>Genome sequences of three phytopathogenic species of the Magnaporthaceae family of fungi.</title>
        <authorList>
            <person name="Okagaki L.H."/>
            <person name="Nunes C.C."/>
            <person name="Sailsbery J."/>
            <person name="Clay B."/>
            <person name="Brown D."/>
            <person name="John T."/>
            <person name="Oh Y."/>
            <person name="Young N."/>
            <person name="Fitzgerald M."/>
            <person name="Haas B.J."/>
            <person name="Zeng Q."/>
            <person name="Young S."/>
            <person name="Adiconis X."/>
            <person name="Fan L."/>
            <person name="Levin J.Z."/>
            <person name="Mitchell T.K."/>
            <person name="Okubara P.A."/>
            <person name="Farman M.L."/>
            <person name="Kohn L.M."/>
            <person name="Birren B."/>
            <person name="Ma L.-J."/>
            <person name="Dean R.A."/>
        </authorList>
    </citation>
    <scope>NUCLEOTIDE SEQUENCE</scope>
    <source>
        <strain evidence="3">R3-111a-1</strain>
    </source>
</reference>
<evidence type="ECO:0000256" key="1">
    <source>
        <dbReference type="SAM" id="MobiDB-lite"/>
    </source>
</evidence>
<reference evidence="2" key="3">
    <citation type="submission" date="2010-09" db="EMBL/GenBank/DDBJ databases">
        <title>Annotation of Gaeumannomyces graminis var. tritici R3-111a-1.</title>
        <authorList>
            <consortium name="The Broad Institute Genome Sequencing Platform"/>
            <person name="Ma L.-J."/>
            <person name="Dead R."/>
            <person name="Young S.K."/>
            <person name="Zeng Q."/>
            <person name="Gargeya S."/>
            <person name="Fitzgerald M."/>
            <person name="Haas B."/>
            <person name="Abouelleil A."/>
            <person name="Alvarado L."/>
            <person name="Arachchi H.M."/>
            <person name="Berlin A."/>
            <person name="Brown A."/>
            <person name="Chapman S.B."/>
            <person name="Chen Z."/>
            <person name="Dunbar C."/>
            <person name="Freedman E."/>
            <person name="Gearin G."/>
            <person name="Gellesch M."/>
            <person name="Goldberg J."/>
            <person name="Griggs A."/>
            <person name="Gujja S."/>
            <person name="Heiman D."/>
            <person name="Howarth C."/>
            <person name="Larson L."/>
            <person name="Lui A."/>
            <person name="MacDonald P.J.P."/>
            <person name="Mehta T."/>
            <person name="Montmayeur A."/>
            <person name="Murphy C."/>
            <person name="Neiman D."/>
            <person name="Pearson M."/>
            <person name="Priest M."/>
            <person name="Roberts A."/>
            <person name="Saif S."/>
            <person name="Shea T."/>
            <person name="Shenoy N."/>
            <person name="Sisk P."/>
            <person name="Stolte C."/>
            <person name="Sykes S."/>
            <person name="Yandava C."/>
            <person name="Wortman J."/>
            <person name="Nusbaum C."/>
            <person name="Birren B."/>
        </authorList>
    </citation>
    <scope>NUCLEOTIDE SEQUENCE</scope>
    <source>
        <strain evidence="2">R3-111a-1</strain>
    </source>
</reference>
<feature type="compositionally biased region" description="Polar residues" evidence="1">
    <location>
        <begin position="36"/>
        <end position="63"/>
    </location>
</feature>
<dbReference type="Proteomes" id="UP000006039">
    <property type="component" value="Unassembled WGS sequence"/>
</dbReference>
<organism evidence="2">
    <name type="scientific">Gaeumannomyces tritici (strain R3-111a-1)</name>
    <name type="common">Wheat and barley take-all root rot fungus</name>
    <name type="synonym">Gaeumannomyces graminis var. tritici</name>
    <dbReference type="NCBI Taxonomy" id="644352"/>
    <lineage>
        <taxon>Eukaryota</taxon>
        <taxon>Fungi</taxon>
        <taxon>Dikarya</taxon>
        <taxon>Ascomycota</taxon>
        <taxon>Pezizomycotina</taxon>
        <taxon>Sordariomycetes</taxon>
        <taxon>Sordariomycetidae</taxon>
        <taxon>Magnaporthales</taxon>
        <taxon>Magnaporthaceae</taxon>
        <taxon>Gaeumannomyces</taxon>
    </lineage>
</organism>
<proteinExistence type="predicted"/>
<protein>
    <submittedName>
        <fullName evidence="2 3">Uncharacterized protein</fullName>
    </submittedName>
</protein>
<reference evidence="3" key="5">
    <citation type="submission" date="2018-04" db="UniProtKB">
        <authorList>
            <consortium name="EnsemblFungi"/>
        </authorList>
    </citation>
    <scope>IDENTIFICATION</scope>
    <source>
        <strain evidence="3">R3-111a-1</strain>
    </source>
</reference>
<dbReference type="AlphaFoldDB" id="J3P1X3"/>
<dbReference type="RefSeq" id="XP_009223609.1">
    <property type="nucleotide sequence ID" value="XM_009225345.1"/>
</dbReference>
<name>J3P1X3_GAET3</name>
<feature type="region of interest" description="Disordered" evidence="1">
    <location>
        <begin position="35"/>
        <end position="63"/>
    </location>
</feature>